<evidence type="ECO:0000313" key="1">
    <source>
        <dbReference type="EMBL" id="MFD1588156.1"/>
    </source>
</evidence>
<reference evidence="1 2" key="1">
    <citation type="journal article" date="2019" name="Int. J. Syst. Evol. Microbiol.">
        <title>The Global Catalogue of Microorganisms (GCM) 10K type strain sequencing project: providing services to taxonomists for standard genome sequencing and annotation.</title>
        <authorList>
            <consortium name="The Broad Institute Genomics Platform"/>
            <consortium name="The Broad Institute Genome Sequencing Center for Infectious Disease"/>
            <person name="Wu L."/>
            <person name="Ma J."/>
        </authorList>
    </citation>
    <scope>NUCLEOTIDE SEQUENCE [LARGE SCALE GENOMIC DNA]</scope>
    <source>
        <strain evidence="1 2">CGMCC 1.12125</strain>
    </source>
</reference>
<gene>
    <name evidence="1" type="ORF">ACFR9U_14325</name>
</gene>
<keyword evidence="2" id="KW-1185">Reference proteome</keyword>
<name>A0ABD6CDN7_9EURY</name>
<dbReference type="RefSeq" id="WP_247381699.1">
    <property type="nucleotide sequence ID" value="NZ_JALLGV010000011.1"/>
</dbReference>
<dbReference type="Proteomes" id="UP001597119">
    <property type="component" value="Unassembled WGS sequence"/>
</dbReference>
<protein>
    <submittedName>
        <fullName evidence="1">Uncharacterized protein</fullName>
    </submittedName>
</protein>
<dbReference type="AlphaFoldDB" id="A0ABD6CDN7"/>
<organism evidence="1 2">
    <name type="scientific">Halorientalis brevis</name>
    <dbReference type="NCBI Taxonomy" id="1126241"/>
    <lineage>
        <taxon>Archaea</taxon>
        <taxon>Methanobacteriati</taxon>
        <taxon>Methanobacteriota</taxon>
        <taxon>Stenosarchaea group</taxon>
        <taxon>Halobacteria</taxon>
        <taxon>Halobacteriales</taxon>
        <taxon>Haloarculaceae</taxon>
        <taxon>Halorientalis</taxon>
    </lineage>
</organism>
<comment type="caution">
    <text evidence="1">The sequence shown here is derived from an EMBL/GenBank/DDBJ whole genome shotgun (WGS) entry which is preliminary data.</text>
</comment>
<dbReference type="EMBL" id="JBHUDJ010000009">
    <property type="protein sequence ID" value="MFD1588156.1"/>
    <property type="molecule type" value="Genomic_DNA"/>
</dbReference>
<sequence length="65" mass="7167">MNNNTDNPDRTANSATVVFPPGADWPFIDLIKETLATSEFIEIREVGGETPETTMIIARQEESNA</sequence>
<evidence type="ECO:0000313" key="2">
    <source>
        <dbReference type="Proteomes" id="UP001597119"/>
    </source>
</evidence>
<accession>A0ABD6CDN7</accession>
<proteinExistence type="predicted"/>